<gene>
    <name evidence="1 3" type="ORF">P152DRAFT_439350</name>
</gene>
<dbReference type="SUPFAM" id="SSF55144">
    <property type="entry name" value="LigT-like"/>
    <property type="match status" value="1"/>
</dbReference>
<organism evidence="1">
    <name type="scientific">Eremomyces bilateralis CBS 781.70</name>
    <dbReference type="NCBI Taxonomy" id="1392243"/>
    <lineage>
        <taxon>Eukaryota</taxon>
        <taxon>Fungi</taxon>
        <taxon>Dikarya</taxon>
        <taxon>Ascomycota</taxon>
        <taxon>Pezizomycotina</taxon>
        <taxon>Dothideomycetes</taxon>
        <taxon>Dothideomycetes incertae sedis</taxon>
        <taxon>Eremomycetales</taxon>
        <taxon>Eremomycetaceae</taxon>
        <taxon>Eremomyces</taxon>
    </lineage>
</organism>
<evidence type="ECO:0000313" key="1">
    <source>
        <dbReference type="EMBL" id="KAF1810911.1"/>
    </source>
</evidence>
<evidence type="ECO:0000313" key="2">
    <source>
        <dbReference type="Proteomes" id="UP000504638"/>
    </source>
</evidence>
<dbReference type="AlphaFoldDB" id="A0A6G1FYY5"/>
<sequence>MATFEDLSGVRGDSNGVSSNPYDALIAACNDNPKSIQTRYETHRTVRNAQQKAKLLADDFSGVVIDPILHALETQPRFEDPRNCLVFWARPPVNVRELVAKVQRRLREVMPKLWLMPLPNLHMTALEITHSKTAPEIASLVDLLAPSAGDIVNYTSTHRTHLIKPQIGYDTSAIALSFVPAAREATPVGDAVDEDTFTYHHLRRDLYALAEAAGVAVASRYVVPSAHLTVGRFVHAEELSVDGDILNGVDREKMRQVVGRIEEINSWLREEYWPKEAGREIKEGGEWVVGEERGLDCRKGRLWYGDGETVVIGKGFGRK</sequence>
<dbReference type="OrthoDB" id="2967263at2759"/>
<protein>
    <recommendedName>
        <fullName evidence="4">RNA ligase/cyclic nucleotide phosphodiesterase</fullName>
    </recommendedName>
</protein>
<dbReference type="RefSeq" id="XP_033532542.1">
    <property type="nucleotide sequence ID" value="XM_033677633.1"/>
</dbReference>
<dbReference type="GeneID" id="54418203"/>
<reference evidence="3" key="2">
    <citation type="submission" date="2020-04" db="EMBL/GenBank/DDBJ databases">
        <authorList>
            <consortium name="NCBI Genome Project"/>
        </authorList>
    </citation>
    <scope>NUCLEOTIDE SEQUENCE</scope>
    <source>
        <strain evidence="3">CBS 781.70</strain>
    </source>
</reference>
<evidence type="ECO:0008006" key="4">
    <source>
        <dbReference type="Google" id="ProtNLM"/>
    </source>
</evidence>
<dbReference type="InterPro" id="IPR009097">
    <property type="entry name" value="Cyclic_Pdiesterase"/>
</dbReference>
<name>A0A6G1FYY5_9PEZI</name>
<dbReference type="Proteomes" id="UP000504638">
    <property type="component" value="Unplaced"/>
</dbReference>
<proteinExistence type="predicted"/>
<reference evidence="3" key="3">
    <citation type="submission" date="2025-04" db="UniProtKB">
        <authorList>
            <consortium name="RefSeq"/>
        </authorList>
    </citation>
    <scope>IDENTIFICATION</scope>
    <source>
        <strain evidence="3">CBS 781.70</strain>
    </source>
</reference>
<reference evidence="1 3" key="1">
    <citation type="submission" date="2020-01" db="EMBL/GenBank/DDBJ databases">
        <authorList>
            <consortium name="DOE Joint Genome Institute"/>
            <person name="Haridas S."/>
            <person name="Albert R."/>
            <person name="Binder M."/>
            <person name="Bloem J."/>
            <person name="Labutti K."/>
            <person name="Salamov A."/>
            <person name="Andreopoulos B."/>
            <person name="Baker S.E."/>
            <person name="Barry K."/>
            <person name="Bills G."/>
            <person name="Bluhm B.H."/>
            <person name="Cannon C."/>
            <person name="Castanera R."/>
            <person name="Culley D.E."/>
            <person name="Daum C."/>
            <person name="Ezra D."/>
            <person name="Gonzalez J.B."/>
            <person name="Henrissat B."/>
            <person name="Kuo A."/>
            <person name="Liang C."/>
            <person name="Lipzen A."/>
            <person name="Lutzoni F."/>
            <person name="Magnuson J."/>
            <person name="Mondo S."/>
            <person name="Nolan M."/>
            <person name="Ohm R."/>
            <person name="Pangilinan J."/>
            <person name="Park H.-J."/>
            <person name="Ramirez L."/>
            <person name="Alfaro M."/>
            <person name="Sun H."/>
            <person name="Tritt A."/>
            <person name="Yoshinaga Y."/>
            <person name="Zwiers L.-H."/>
            <person name="Turgeon B.G."/>
            <person name="Goodwin S.B."/>
            <person name="Spatafora J.W."/>
            <person name="Crous P.W."/>
            <person name="Grigoriev I.V."/>
        </authorList>
    </citation>
    <scope>NUCLEOTIDE SEQUENCE</scope>
    <source>
        <strain evidence="1 3">CBS 781.70</strain>
    </source>
</reference>
<evidence type="ECO:0000313" key="3">
    <source>
        <dbReference type="RefSeq" id="XP_033532542.1"/>
    </source>
</evidence>
<dbReference type="EMBL" id="ML975164">
    <property type="protein sequence ID" value="KAF1810911.1"/>
    <property type="molecule type" value="Genomic_DNA"/>
</dbReference>
<keyword evidence="2" id="KW-1185">Reference proteome</keyword>
<accession>A0A6G1FYY5</accession>